<gene>
    <name evidence="1" type="ORF">ACFP2T_13425</name>
</gene>
<evidence type="ECO:0000313" key="2">
    <source>
        <dbReference type="Proteomes" id="UP001596203"/>
    </source>
</evidence>
<protein>
    <submittedName>
        <fullName evidence="1">Uncharacterized protein</fullName>
    </submittedName>
</protein>
<sequence>MYGNWKAALDRYRAARTLKQAQAQETAEADRAQRRALEDVVIQHVPVGLELNLESSDWLELHGRSITRRLDFVVSTIVLPIMYRQDVGWVRVWGHTFDCGTAPDHGPCITLMARVGAILDAMAPTS</sequence>
<reference evidence="2" key="1">
    <citation type="journal article" date="2019" name="Int. J. Syst. Evol. Microbiol.">
        <title>The Global Catalogue of Microorganisms (GCM) 10K type strain sequencing project: providing services to taxonomists for standard genome sequencing and annotation.</title>
        <authorList>
            <consortium name="The Broad Institute Genomics Platform"/>
            <consortium name="The Broad Institute Genome Sequencing Center for Infectious Disease"/>
            <person name="Wu L."/>
            <person name="Ma J."/>
        </authorList>
    </citation>
    <scope>NUCLEOTIDE SEQUENCE [LARGE SCALE GENOMIC DNA]</scope>
    <source>
        <strain evidence="2">ZS-35-S2</strain>
    </source>
</reference>
<organism evidence="1 2">
    <name type="scientific">Plantactinospora solaniradicis</name>
    <dbReference type="NCBI Taxonomy" id="1723736"/>
    <lineage>
        <taxon>Bacteria</taxon>
        <taxon>Bacillati</taxon>
        <taxon>Actinomycetota</taxon>
        <taxon>Actinomycetes</taxon>
        <taxon>Micromonosporales</taxon>
        <taxon>Micromonosporaceae</taxon>
        <taxon>Plantactinospora</taxon>
    </lineage>
</organism>
<evidence type="ECO:0000313" key="1">
    <source>
        <dbReference type="EMBL" id="MFC6017203.1"/>
    </source>
</evidence>
<dbReference type="Proteomes" id="UP001596203">
    <property type="component" value="Unassembled WGS sequence"/>
</dbReference>
<dbReference type="RefSeq" id="WP_377421287.1">
    <property type="nucleotide sequence ID" value="NZ_JBHSPR010000010.1"/>
</dbReference>
<dbReference type="EMBL" id="JBHSPR010000010">
    <property type="protein sequence ID" value="MFC6017203.1"/>
    <property type="molecule type" value="Genomic_DNA"/>
</dbReference>
<keyword evidence="2" id="KW-1185">Reference proteome</keyword>
<name>A0ABW1K862_9ACTN</name>
<comment type="caution">
    <text evidence="1">The sequence shown here is derived from an EMBL/GenBank/DDBJ whole genome shotgun (WGS) entry which is preliminary data.</text>
</comment>
<accession>A0ABW1K862</accession>
<proteinExistence type="predicted"/>